<dbReference type="InterPro" id="IPR008587">
    <property type="entry name" value="FPP_plant"/>
</dbReference>
<dbReference type="Proteomes" id="UP001141552">
    <property type="component" value="Unassembled WGS sequence"/>
</dbReference>
<proteinExistence type="inferred from homology"/>
<evidence type="ECO:0000256" key="3">
    <source>
        <dbReference type="SAM" id="Coils"/>
    </source>
</evidence>
<reference evidence="4" key="1">
    <citation type="submission" date="2022-02" db="EMBL/GenBank/DDBJ databases">
        <authorList>
            <person name="Henning P.M."/>
            <person name="McCubbin A.G."/>
            <person name="Shore J.S."/>
        </authorList>
    </citation>
    <scope>NUCLEOTIDE SEQUENCE</scope>
    <source>
        <strain evidence="4">F60SS</strain>
        <tissue evidence="4">Leaves</tissue>
    </source>
</reference>
<dbReference type="EMBL" id="JAKUCV010006921">
    <property type="protein sequence ID" value="KAJ4825390.1"/>
    <property type="molecule type" value="Genomic_DNA"/>
</dbReference>
<comment type="similarity">
    <text evidence="1">Belongs to the FPP family.</text>
</comment>
<name>A0A9Q0J2J8_9ROSI</name>
<accession>A0A9Q0J2J8</accession>
<evidence type="ECO:0000256" key="1">
    <source>
        <dbReference type="ARBA" id="ARBA00005921"/>
    </source>
</evidence>
<dbReference type="OrthoDB" id="1917992at2759"/>
<keyword evidence="5" id="KW-1185">Reference proteome</keyword>
<sequence>MDNKSWLWRKKSSEKTIVATNKFGNYARGINEETKMLPAMNEVVPPRAVRNLNEKLASVILECQAKDDLKTKNESLTQEASTGQEKAEAEAVTLRKQLDEAQRQVAAANEKLTLSDASLKQCMQQLCSLREEQEQKIHNAVMKASNEFEKAQKNLEEKLIETSKRLANVAVENTNLSNALIVKEKLVEELHRRSSQTVAEFNALMSRLDSAEKENAFLKYEFHMLEKELEVRTEELEYNRRSAEAIRRQHLESVRKVTKLEAECQRLKVLMRKRLSGPAAIAKMKSEVEMLGREPMELSRKPNPVRDLLLKDTVAERTFDIPAKNINFLIEQLRGMEEENKSLKETVTKKNAELQSSRVMFSRTASRLSQVEAQVMELSGGQKSMELVKYSPLYKEVQSPTAASYNGSEDRASSSGSWANALISELENFREEKLKSPLERKAIEDLDMRLMDDFVEMEKLAIISVQAPSGNENHPLLTGKELVSVEQCPSGSAAKQDSHSVDADDSSFDWLQEVLNAILKQQRISKQSLSELVEDIKIALGLISHPNDLGADATEFSRHSVPSDIKSPRTSFILDPSNGSSIIDIFSKETSRQTNQSSLSKPIRKIMELIEGINLKQLATNDYTEIRSKADQNSLLTTPPENYFSCIFQWKSSELDNILQRFIRTCDCLLSGKASLENFAEELHSTLDWIVSNHLAVSDHDSTSRAGIKRDVCWKESQAENGVRVPVVCPLAELDAVPIASSHGLQDQEKGLKDELNKMELAKEGKEPSLQALMIQDRESLQRIESLQQEVEMLKESKGMLEEQMENQKSINEDLDTQLTVAKAKLNEVLQKFSCLEVELEDKVNCCEELEATCLELQLELESGAKMETQNRDMNEEGKQPQNGWEITAASVKLAECQETILNLGKQLKALASPREAALFDRVFNTTSSTTTGPKIRNFHKRFSLRDQMIAEDRSKAIILRSPAENTQKPTSDNFDNSNALVCAPGSNFGSNHRVGDTPVGTLAIVPAKKHGGFGFIRKIIMRRKKASSKKARSTVKL</sequence>
<gene>
    <name evidence="4" type="ORF">Tsubulata_024075</name>
</gene>
<feature type="coiled-coil region" evidence="3">
    <location>
        <begin position="326"/>
        <end position="353"/>
    </location>
</feature>
<feature type="coiled-coil region" evidence="3">
    <location>
        <begin position="66"/>
        <end position="172"/>
    </location>
</feature>
<protein>
    <recommendedName>
        <fullName evidence="6">Filament-like plant protein 7</fullName>
    </recommendedName>
</protein>
<evidence type="ECO:0000313" key="4">
    <source>
        <dbReference type="EMBL" id="KAJ4825390.1"/>
    </source>
</evidence>
<organism evidence="4 5">
    <name type="scientific">Turnera subulata</name>
    <dbReference type="NCBI Taxonomy" id="218843"/>
    <lineage>
        <taxon>Eukaryota</taxon>
        <taxon>Viridiplantae</taxon>
        <taxon>Streptophyta</taxon>
        <taxon>Embryophyta</taxon>
        <taxon>Tracheophyta</taxon>
        <taxon>Spermatophyta</taxon>
        <taxon>Magnoliopsida</taxon>
        <taxon>eudicotyledons</taxon>
        <taxon>Gunneridae</taxon>
        <taxon>Pentapetalae</taxon>
        <taxon>rosids</taxon>
        <taxon>fabids</taxon>
        <taxon>Malpighiales</taxon>
        <taxon>Passifloraceae</taxon>
        <taxon>Turnera</taxon>
    </lineage>
</organism>
<comment type="caution">
    <text evidence="4">The sequence shown here is derived from an EMBL/GenBank/DDBJ whole genome shotgun (WGS) entry which is preliminary data.</text>
</comment>
<dbReference type="PANTHER" id="PTHR31580">
    <property type="entry name" value="FILAMENT-LIKE PLANT PROTEIN 4"/>
    <property type="match status" value="1"/>
</dbReference>
<dbReference type="AlphaFoldDB" id="A0A9Q0J2J8"/>
<feature type="coiled-coil region" evidence="3">
    <location>
        <begin position="770"/>
        <end position="832"/>
    </location>
</feature>
<reference evidence="4" key="2">
    <citation type="journal article" date="2023" name="Plants (Basel)">
        <title>Annotation of the Turnera subulata (Passifloraceae) Draft Genome Reveals the S-Locus Evolved after the Divergence of Turneroideae from Passifloroideae in a Stepwise Manner.</title>
        <authorList>
            <person name="Henning P.M."/>
            <person name="Roalson E.H."/>
            <person name="Mir W."/>
            <person name="McCubbin A.G."/>
            <person name="Shore J.S."/>
        </authorList>
    </citation>
    <scope>NUCLEOTIDE SEQUENCE</scope>
    <source>
        <strain evidence="4">F60SS</strain>
    </source>
</reference>
<feature type="coiled-coil region" evidence="3">
    <location>
        <begin position="201"/>
        <end position="228"/>
    </location>
</feature>
<evidence type="ECO:0000313" key="5">
    <source>
        <dbReference type="Proteomes" id="UP001141552"/>
    </source>
</evidence>
<keyword evidence="2 3" id="KW-0175">Coiled coil</keyword>
<evidence type="ECO:0008006" key="6">
    <source>
        <dbReference type="Google" id="ProtNLM"/>
    </source>
</evidence>
<dbReference type="Pfam" id="PF05911">
    <property type="entry name" value="FPP"/>
    <property type="match status" value="1"/>
</dbReference>
<dbReference type="PANTHER" id="PTHR31580:SF8">
    <property type="entry name" value="FILAMENT-LIKE PROTEIN (DUF869)"/>
    <property type="match status" value="1"/>
</dbReference>
<evidence type="ECO:0000256" key="2">
    <source>
        <dbReference type="ARBA" id="ARBA00023054"/>
    </source>
</evidence>